<sequence>MTTSGQQTAAAAAATAATPTLADENAPAADNTAALAGTAAPSEVPESNLNDGDDKDTAAMEADDVETPPPETATAATARAKAAMTAFQQAMRDFSDGTASRSAGARWGEVSWVMERGEEKLAGGEVSWVMERGEEKLAVEDIKKKRRK</sequence>
<accession>A0A830HJE8</accession>
<protein>
    <submittedName>
        <fullName evidence="2">Uncharacterized protein</fullName>
    </submittedName>
</protein>
<dbReference type="Proteomes" id="UP000660262">
    <property type="component" value="Unassembled WGS sequence"/>
</dbReference>
<evidence type="ECO:0000313" key="3">
    <source>
        <dbReference type="Proteomes" id="UP000660262"/>
    </source>
</evidence>
<feature type="compositionally biased region" description="Low complexity" evidence="1">
    <location>
        <begin position="8"/>
        <end position="41"/>
    </location>
</feature>
<name>A0A830HJE8_9CHLO</name>
<dbReference type="EMBL" id="BNJQ01000014">
    <property type="protein sequence ID" value="GHP06855.1"/>
    <property type="molecule type" value="Genomic_DNA"/>
</dbReference>
<gene>
    <name evidence="2" type="ORF">PPROV_000559900</name>
</gene>
<evidence type="ECO:0000256" key="1">
    <source>
        <dbReference type="SAM" id="MobiDB-lite"/>
    </source>
</evidence>
<proteinExistence type="predicted"/>
<reference evidence="2" key="1">
    <citation type="submission" date="2020-10" db="EMBL/GenBank/DDBJ databases">
        <title>Unveiling of a novel bifunctional photoreceptor, Dualchrome1, isolated from a cosmopolitan green alga.</title>
        <authorList>
            <person name="Suzuki S."/>
            <person name="Kawachi M."/>
        </authorList>
    </citation>
    <scope>NUCLEOTIDE SEQUENCE</scope>
    <source>
        <strain evidence="2">NIES 2893</strain>
    </source>
</reference>
<organism evidence="2 3">
    <name type="scientific">Pycnococcus provasolii</name>
    <dbReference type="NCBI Taxonomy" id="41880"/>
    <lineage>
        <taxon>Eukaryota</taxon>
        <taxon>Viridiplantae</taxon>
        <taxon>Chlorophyta</taxon>
        <taxon>Pseudoscourfieldiophyceae</taxon>
        <taxon>Pseudoscourfieldiales</taxon>
        <taxon>Pycnococcaceae</taxon>
        <taxon>Pycnococcus</taxon>
    </lineage>
</organism>
<keyword evidence="3" id="KW-1185">Reference proteome</keyword>
<evidence type="ECO:0000313" key="2">
    <source>
        <dbReference type="EMBL" id="GHP06855.1"/>
    </source>
</evidence>
<feature type="region of interest" description="Disordered" evidence="1">
    <location>
        <begin position="1"/>
        <end position="80"/>
    </location>
</feature>
<dbReference type="AlphaFoldDB" id="A0A830HJE8"/>
<comment type="caution">
    <text evidence="2">The sequence shown here is derived from an EMBL/GenBank/DDBJ whole genome shotgun (WGS) entry which is preliminary data.</text>
</comment>